<feature type="signal peptide" evidence="1">
    <location>
        <begin position="1"/>
        <end position="25"/>
    </location>
</feature>
<accession>A0A3E0H507</accession>
<reference evidence="3 4" key="1">
    <citation type="submission" date="2018-08" db="EMBL/GenBank/DDBJ databases">
        <title>Genomic Encyclopedia of Archaeal and Bacterial Type Strains, Phase II (KMG-II): from individual species to whole genera.</title>
        <authorList>
            <person name="Goeker M."/>
        </authorList>
    </citation>
    <scope>NUCLEOTIDE SEQUENCE [LARGE SCALE GENOMIC DNA]</scope>
    <source>
        <strain evidence="3 4">DSM 45791</strain>
    </source>
</reference>
<dbReference type="Proteomes" id="UP000256269">
    <property type="component" value="Unassembled WGS sequence"/>
</dbReference>
<dbReference type="OrthoDB" id="286202at2"/>
<keyword evidence="4" id="KW-1185">Reference proteome</keyword>
<dbReference type="EMBL" id="QUNO01000014">
    <property type="protein sequence ID" value="REH37983.1"/>
    <property type="molecule type" value="Genomic_DNA"/>
</dbReference>
<feature type="chain" id="PRO_5017598948" evidence="1">
    <location>
        <begin position="26"/>
        <end position="350"/>
    </location>
</feature>
<name>A0A3E0H507_9PSEU</name>
<evidence type="ECO:0000259" key="2">
    <source>
        <dbReference type="Pfam" id="PF09084"/>
    </source>
</evidence>
<gene>
    <name evidence="3" type="ORF">BCF44_1148</name>
</gene>
<evidence type="ECO:0000313" key="3">
    <source>
        <dbReference type="EMBL" id="REH37983.1"/>
    </source>
</evidence>
<keyword evidence="1" id="KW-0732">Signal</keyword>
<comment type="caution">
    <text evidence="3">The sequence shown here is derived from an EMBL/GenBank/DDBJ whole genome shotgun (WGS) entry which is preliminary data.</text>
</comment>
<dbReference type="RefSeq" id="WP_116178860.1">
    <property type="nucleotide sequence ID" value="NZ_CP144375.1"/>
</dbReference>
<evidence type="ECO:0000313" key="4">
    <source>
        <dbReference type="Proteomes" id="UP000256269"/>
    </source>
</evidence>
<dbReference type="SUPFAM" id="SSF53850">
    <property type="entry name" value="Periplasmic binding protein-like II"/>
    <property type="match status" value="1"/>
</dbReference>
<dbReference type="PANTHER" id="PTHR30024">
    <property type="entry name" value="ALIPHATIC SULFONATES-BINDING PROTEIN-RELATED"/>
    <property type="match status" value="1"/>
</dbReference>
<feature type="domain" description="SsuA/THI5-like" evidence="2">
    <location>
        <begin position="85"/>
        <end position="199"/>
    </location>
</feature>
<protein>
    <submittedName>
        <fullName evidence="3">Sulfonate transport system substrate-binding protein</fullName>
    </submittedName>
</protein>
<proteinExistence type="predicted"/>
<dbReference type="PROSITE" id="PS51257">
    <property type="entry name" value="PROKAR_LIPOPROTEIN"/>
    <property type="match status" value="1"/>
</dbReference>
<sequence length="350" mass="37318">MRPTVRRRTRILAAIALCVGLSACASGESDSPKLAADAVIADTVPPGTALSVAVHTTEVQLKTTGDVSKLPFTVKDWPTLSAGPDVIQGFRANAVDIANNAGIPPIQAHNTGLDAKIVAVETRSKPLYQLATAPHTSITKLSDLRGKKIALSPGQAQGVVVLRTLTELGLSKKDVTLVELPSTQFLTALQAGQVDVAPLAEPTTTKYLGQYGKDGARKIETHAVDALSILWAPTAVLNDPAKAAAVKAFIPFWARSQVWAWENQDAWIAAYYVKDQKVSTADGKRIVAASEKPAFPTNWADAVKWEQQTIDVVTGFGYFGKSFNAADLFDRRFESVAANAVPAQYRGGQS</sequence>
<organism evidence="3 4">
    <name type="scientific">Kutzneria buriramensis</name>
    <dbReference type="NCBI Taxonomy" id="1045776"/>
    <lineage>
        <taxon>Bacteria</taxon>
        <taxon>Bacillati</taxon>
        <taxon>Actinomycetota</taxon>
        <taxon>Actinomycetes</taxon>
        <taxon>Pseudonocardiales</taxon>
        <taxon>Pseudonocardiaceae</taxon>
        <taxon>Kutzneria</taxon>
    </lineage>
</organism>
<evidence type="ECO:0000256" key="1">
    <source>
        <dbReference type="SAM" id="SignalP"/>
    </source>
</evidence>
<dbReference type="InterPro" id="IPR015168">
    <property type="entry name" value="SsuA/THI5"/>
</dbReference>
<dbReference type="Gene3D" id="3.40.190.10">
    <property type="entry name" value="Periplasmic binding protein-like II"/>
    <property type="match status" value="2"/>
</dbReference>
<dbReference type="AlphaFoldDB" id="A0A3E0H507"/>
<dbReference type="Pfam" id="PF09084">
    <property type="entry name" value="NMT1"/>
    <property type="match status" value="1"/>
</dbReference>